<evidence type="ECO:0000313" key="2">
    <source>
        <dbReference type="EnsemblPlants" id="LPERR01G02670.1"/>
    </source>
</evidence>
<dbReference type="EnsemblPlants" id="LPERR01G02670.1">
    <property type="protein sequence ID" value="LPERR01G02670.1"/>
    <property type="gene ID" value="LPERR01G02670"/>
</dbReference>
<feature type="transmembrane region" description="Helical" evidence="1">
    <location>
        <begin position="81"/>
        <end position="104"/>
    </location>
</feature>
<sequence length="142" mass="13642">MAAALNIDGNNVDAVIDMGELGQAVAGDVGGGGGGGDAAAEELRLPRALGAVGFLTGGMAAAAAVYGSPPAGTLLARGGGMGYYLPLGGAFAAGVVEVWAALWISGDAAGRRGGVAAKLLCLAAVPFMIVVAVGGFAVHFKN</sequence>
<reference evidence="2 3" key="1">
    <citation type="submission" date="2012-08" db="EMBL/GenBank/DDBJ databases">
        <title>Oryza genome evolution.</title>
        <authorList>
            <person name="Wing R.A."/>
        </authorList>
    </citation>
    <scope>NUCLEOTIDE SEQUENCE</scope>
</reference>
<evidence type="ECO:0000313" key="3">
    <source>
        <dbReference type="Proteomes" id="UP000032180"/>
    </source>
</evidence>
<dbReference type="Proteomes" id="UP000032180">
    <property type="component" value="Chromosome 1"/>
</dbReference>
<keyword evidence="3" id="KW-1185">Reference proteome</keyword>
<feature type="transmembrane region" description="Helical" evidence="1">
    <location>
        <begin position="116"/>
        <end position="140"/>
    </location>
</feature>
<dbReference type="Pfam" id="PF12442">
    <property type="entry name" value="DUF3681"/>
    <property type="match status" value="1"/>
</dbReference>
<keyword evidence="1" id="KW-1133">Transmembrane helix</keyword>
<keyword evidence="1" id="KW-0472">Membrane</keyword>
<dbReference type="PANTHER" id="PTHR33530:SF9">
    <property type="entry name" value="OS01G0184600 PROTEIN"/>
    <property type="match status" value="1"/>
</dbReference>
<reference evidence="2" key="3">
    <citation type="submission" date="2015-04" db="UniProtKB">
        <authorList>
            <consortium name="EnsemblPlants"/>
        </authorList>
    </citation>
    <scope>IDENTIFICATION</scope>
</reference>
<dbReference type="AlphaFoldDB" id="A0A0D9UWP3"/>
<proteinExistence type="predicted"/>
<dbReference type="PANTHER" id="PTHR33530">
    <property type="entry name" value="OS01G0147100 PROTEIN"/>
    <property type="match status" value="1"/>
</dbReference>
<evidence type="ECO:0000256" key="1">
    <source>
        <dbReference type="SAM" id="Phobius"/>
    </source>
</evidence>
<dbReference type="Gramene" id="LPERR01G02670.1">
    <property type="protein sequence ID" value="LPERR01G02670.1"/>
    <property type="gene ID" value="LPERR01G02670"/>
</dbReference>
<dbReference type="HOGENOM" id="CLU_145726_0_0_1"/>
<protein>
    <submittedName>
        <fullName evidence="2">Uncharacterized protein</fullName>
    </submittedName>
</protein>
<accession>A0A0D9UWP3</accession>
<reference evidence="3" key="2">
    <citation type="submission" date="2013-12" db="EMBL/GenBank/DDBJ databases">
        <authorList>
            <person name="Yu Y."/>
            <person name="Lee S."/>
            <person name="de Baynast K."/>
            <person name="Wissotski M."/>
            <person name="Liu L."/>
            <person name="Talag J."/>
            <person name="Goicoechea J."/>
            <person name="Angelova A."/>
            <person name="Jetty R."/>
            <person name="Kudrna D."/>
            <person name="Golser W."/>
            <person name="Rivera L."/>
            <person name="Zhang J."/>
            <person name="Wing R."/>
        </authorList>
    </citation>
    <scope>NUCLEOTIDE SEQUENCE</scope>
</reference>
<organism evidence="2 3">
    <name type="scientific">Leersia perrieri</name>
    <dbReference type="NCBI Taxonomy" id="77586"/>
    <lineage>
        <taxon>Eukaryota</taxon>
        <taxon>Viridiplantae</taxon>
        <taxon>Streptophyta</taxon>
        <taxon>Embryophyta</taxon>
        <taxon>Tracheophyta</taxon>
        <taxon>Spermatophyta</taxon>
        <taxon>Magnoliopsida</taxon>
        <taxon>Liliopsida</taxon>
        <taxon>Poales</taxon>
        <taxon>Poaceae</taxon>
        <taxon>BOP clade</taxon>
        <taxon>Oryzoideae</taxon>
        <taxon>Oryzeae</taxon>
        <taxon>Oryzinae</taxon>
        <taxon>Leersia</taxon>
    </lineage>
</organism>
<keyword evidence="1" id="KW-0812">Transmembrane</keyword>
<name>A0A0D9UWP3_9ORYZ</name>
<feature type="transmembrane region" description="Helical" evidence="1">
    <location>
        <begin position="48"/>
        <end position="69"/>
    </location>
</feature>
<dbReference type="InterPro" id="IPR022149">
    <property type="entry name" value="DUF3681"/>
</dbReference>